<evidence type="ECO:0000256" key="1">
    <source>
        <dbReference type="SAM" id="MobiDB-lite"/>
    </source>
</evidence>
<dbReference type="Proteomes" id="UP001289374">
    <property type="component" value="Unassembled WGS sequence"/>
</dbReference>
<organism evidence="3 4">
    <name type="scientific">Sesamum angolense</name>
    <dbReference type="NCBI Taxonomy" id="2727404"/>
    <lineage>
        <taxon>Eukaryota</taxon>
        <taxon>Viridiplantae</taxon>
        <taxon>Streptophyta</taxon>
        <taxon>Embryophyta</taxon>
        <taxon>Tracheophyta</taxon>
        <taxon>Spermatophyta</taxon>
        <taxon>Magnoliopsida</taxon>
        <taxon>eudicotyledons</taxon>
        <taxon>Gunneridae</taxon>
        <taxon>Pentapetalae</taxon>
        <taxon>asterids</taxon>
        <taxon>lamiids</taxon>
        <taxon>Lamiales</taxon>
        <taxon>Pedaliaceae</taxon>
        <taxon>Sesamum</taxon>
    </lineage>
</organism>
<proteinExistence type="predicted"/>
<evidence type="ECO:0000313" key="3">
    <source>
        <dbReference type="EMBL" id="KAK4390033.1"/>
    </source>
</evidence>
<dbReference type="PANTHER" id="PTHR18966">
    <property type="entry name" value="IONOTROPIC GLUTAMATE RECEPTOR"/>
    <property type="match status" value="1"/>
</dbReference>
<keyword evidence="4" id="KW-1185">Reference proteome</keyword>
<evidence type="ECO:0000313" key="4">
    <source>
        <dbReference type="Proteomes" id="UP001289374"/>
    </source>
</evidence>
<comment type="caution">
    <text evidence="3">The sequence shown here is derived from an EMBL/GenBank/DDBJ whole genome shotgun (WGS) entry which is preliminary data.</text>
</comment>
<name>A0AAE2BLR0_9LAMI</name>
<keyword evidence="3" id="KW-0675">Receptor</keyword>
<keyword evidence="2" id="KW-0812">Transmembrane</keyword>
<accession>A0AAE2BLR0</accession>
<keyword evidence="2" id="KW-1133">Transmembrane helix</keyword>
<sequence length="167" mass="18961">MTIRAKCTSRRCLAADDSPLAIDLSTAILTTITENGDLQRIHDKWLTTSSCSSDNTELESDRLHLKSFWGLYLLCGIACFIALLIYFLQIVNKFRKASPDDVIDGQGSSRSKRLQTLLSLIDEKEDQSRSDRKRRKLERSLSENNGEVDLERDSKRKSSQISDNSFN</sequence>
<dbReference type="EMBL" id="JACGWL010000012">
    <property type="protein sequence ID" value="KAK4390033.1"/>
    <property type="molecule type" value="Genomic_DNA"/>
</dbReference>
<dbReference type="FunFam" id="3.40.190.10:FF:000039">
    <property type="entry name" value="Glutamate receptor"/>
    <property type="match status" value="1"/>
</dbReference>
<reference evidence="3" key="1">
    <citation type="submission" date="2020-06" db="EMBL/GenBank/DDBJ databases">
        <authorList>
            <person name="Li T."/>
            <person name="Hu X."/>
            <person name="Zhang T."/>
            <person name="Song X."/>
            <person name="Zhang H."/>
            <person name="Dai N."/>
            <person name="Sheng W."/>
            <person name="Hou X."/>
            <person name="Wei L."/>
        </authorList>
    </citation>
    <scope>NUCLEOTIDE SEQUENCE</scope>
    <source>
        <strain evidence="3">K16</strain>
        <tissue evidence="3">Leaf</tissue>
    </source>
</reference>
<feature type="region of interest" description="Disordered" evidence="1">
    <location>
        <begin position="123"/>
        <end position="167"/>
    </location>
</feature>
<feature type="transmembrane region" description="Helical" evidence="2">
    <location>
        <begin position="68"/>
        <end position="88"/>
    </location>
</feature>
<dbReference type="InterPro" id="IPR015683">
    <property type="entry name" value="Ionotropic_Glu_rcpt"/>
</dbReference>
<keyword evidence="2" id="KW-0472">Membrane</keyword>
<gene>
    <name evidence="3" type="ORF">Sango_2066600</name>
</gene>
<reference evidence="3" key="2">
    <citation type="journal article" date="2024" name="Plant">
        <title>Genomic evolution and insights into agronomic trait innovations of Sesamum species.</title>
        <authorList>
            <person name="Miao H."/>
            <person name="Wang L."/>
            <person name="Qu L."/>
            <person name="Liu H."/>
            <person name="Sun Y."/>
            <person name="Le M."/>
            <person name="Wang Q."/>
            <person name="Wei S."/>
            <person name="Zheng Y."/>
            <person name="Lin W."/>
            <person name="Duan Y."/>
            <person name="Cao H."/>
            <person name="Xiong S."/>
            <person name="Wang X."/>
            <person name="Wei L."/>
            <person name="Li C."/>
            <person name="Ma Q."/>
            <person name="Ju M."/>
            <person name="Zhao R."/>
            <person name="Li G."/>
            <person name="Mu C."/>
            <person name="Tian Q."/>
            <person name="Mei H."/>
            <person name="Zhang T."/>
            <person name="Gao T."/>
            <person name="Zhang H."/>
        </authorList>
    </citation>
    <scope>NUCLEOTIDE SEQUENCE</scope>
    <source>
        <strain evidence="3">K16</strain>
    </source>
</reference>
<protein>
    <submittedName>
        <fullName evidence="3">Glutamate receptor 3.3</fullName>
    </submittedName>
</protein>
<evidence type="ECO:0000256" key="2">
    <source>
        <dbReference type="SAM" id="Phobius"/>
    </source>
</evidence>
<dbReference type="AlphaFoldDB" id="A0AAE2BLR0"/>